<evidence type="ECO:0000313" key="4">
    <source>
        <dbReference type="EMBL" id="TWI14263.1"/>
    </source>
</evidence>
<protein>
    <submittedName>
        <fullName evidence="4">Sulfotransferase domain-containing protein</fullName>
    </submittedName>
</protein>
<dbReference type="InterPro" id="IPR027417">
    <property type="entry name" value="P-loop_NTPase"/>
</dbReference>
<feature type="domain" description="Sulfotransferase" evidence="3">
    <location>
        <begin position="9"/>
        <end position="206"/>
    </location>
</feature>
<reference evidence="4 5" key="1">
    <citation type="journal article" date="2015" name="Stand. Genomic Sci.">
        <title>Genomic Encyclopedia of Bacterial and Archaeal Type Strains, Phase III: the genomes of soil and plant-associated and newly described type strains.</title>
        <authorList>
            <person name="Whitman W.B."/>
            <person name="Woyke T."/>
            <person name="Klenk H.P."/>
            <person name="Zhou Y."/>
            <person name="Lilburn T.G."/>
            <person name="Beck B.J."/>
            <person name="De Vos P."/>
            <person name="Vandamme P."/>
            <person name="Eisen J.A."/>
            <person name="Garrity G."/>
            <person name="Hugenholtz P."/>
            <person name="Kyrpides N.C."/>
        </authorList>
    </citation>
    <scope>NUCLEOTIDE SEQUENCE [LARGE SCALE GENOMIC DNA]</scope>
    <source>
        <strain evidence="4 5">CGMCC 1.10136</strain>
    </source>
</reference>
<keyword evidence="5" id="KW-1185">Reference proteome</keyword>
<dbReference type="Proteomes" id="UP000316471">
    <property type="component" value="Unassembled WGS sequence"/>
</dbReference>
<keyword evidence="1 4" id="KW-0808">Transferase</keyword>
<accession>A0A562M331</accession>
<evidence type="ECO:0000256" key="2">
    <source>
        <dbReference type="ARBA" id="ARBA00023180"/>
    </source>
</evidence>
<dbReference type="InterPro" id="IPR000863">
    <property type="entry name" value="Sulfotransferase_dom"/>
</dbReference>
<dbReference type="InterPro" id="IPR037359">
    <property type="entry name" value="NST/OST"/>
</dbReference>
<dbReference type="RefSeq" id="WP_144811194.1">
    <property type="nucleotide sequence ID" value="NZ_VLKP01000001.1"/>
</dbReference>
<dbReference type="Pfam" id="PF00685">
    <property type="entry name" value="Sulfotransfer_1"/>
    <property type="match status" value="1"/>
</dbReference>
<comment type="caution">
    <text evidence="4">The sequence shown here is derived from an EMBL/GenBank/DDBJ whole genome shotgun (WGS) entry which is preliminary data.</text>
</comment>
<sequence>MSPPRVEFVVGGVQKGGTTALAKFLACHPGLALPRDKEAHVFDAPDFDEGWSAADVDAWYAAHFGDVTTAVPRIHGDATPVYVFLPRIVRRIAAYNPRMRWVLILRHPVERAYSHYRMERQRGWESWPFWPAMLLERWRLRGHLDDLAPRSPLRRHSYRRRGDYAAQLSNLYAHFPREQVLVLRNEELAAAPAETLARVCRFLGVEPVADMTFPRVFEGGYPPLPRRGLRWRVLSWLLRREMATARTQFGLDWA</sequence>
<name>A0A562M331_9GAMM</name>
<dbReference type="Gene3D" id="3.40.50.300">
    <property type="entry name" value="P-loop containing nucleotide triphosphate hydrolases"/>
    <property type="match status" value="1"/>
</dbReference>
<dbReference type="AlphaFoldDB" id="A0A562M331"/>
<dbReference type="EMBL" id="VLKP01000001">
    <property type="protein sequence ID" value="TWI14263.1"/>
    <property type="molecule type" value="Genomic_DNA"/>
</dbReference>
<gene>
    <name evidence="4" type="ORF">IP93_00258</name>
</gene>
<dbReference type="SUPFAM" id="SSF52540">
    <property type="entry name" value="P-loop containing nucleoside triphosphate hydrolases"/>
    <property type="match status" value="1"/>
</dbReference>
<dbReference type="PANTHER" id="PTHR10605">
    <property type="entry name" value="HEPARAN SULFATE SULFOTRANSFERASE"/>
    <property type="match status" value="1"/>
</dbReference>
<organism evidence="4 5">
    <name type="scientific">Aerolutibacter ruishenii</name>
    <dbReference type="NCBI Taxonomy" id="686800"/>
    <lineage>
        <taxon>Bacteria</taxon>
        <taxon>Pseudomonadati</taxon>
        <taxon>Pseudomonadota</taxon>
        <taxon>Gammaproteobacteria</taxon>
        <taxon>Lysobacterales</taxon>
        <taxon>Lysobacteraceae</taxon>
        <taxon>Aerolutibacter</taxon>
    </lineage>
</organism>
<dbReference type="GO" id="GO:0008146">
    <property type="term" value="F:sulfotransferase activity"/>
    <property type="evidence" value="ECO:0007669"/>
    <property type="project" value="InterPro"/>
</dbReference>
<keyword evidence="2" id="KW-0325">Glycoprotein</keyword>
<dbReference type="OrthoDB" id="9075305at2"/>
<proteinExistence type="predicted"/>
<evidence type="ECO:0000256" key="1">
    <source>
        <dbReference type="ARBA" id="ARBA00022679"/>
    </source>
</evidence>
<dbReference type="PANTHER" id="PTHR10605:SF56">
    <property type="entry name" value="BIFUNCTIONAL HEPARAN SULFATE N-DEACETYLASE_N-SULFOTRANSFERASE"/>
    <property type="match status" value="1"/>
</dbReference>
<evidence type="ECO:0000259" key="3">
    <source>
        <dbReference type="Pfam" id="PF00685"/>
    </source>
</evidence>
<evidence type="ECO:0000313" key="5">
    <source>
        <dbReference type="Proteomes" id="UP000316471"/>
    </source>
</evidence>